<dbReference type="AlphaFoldDB" id="A0A561T1P9"/>
<dbReference type="GO" id="GO:0016787">
    <property type="term" value="F:hydrolase activity"/>
    <property type="evidence" value="ECO:0007669"/>
    <property type="project" value="UniProtKB-KW"/>
</dbReference>
<dbReference type="CDD" id="cd03112">
    <property type="entry name" value="CobW-like"/>
    <property type="match status" value="1"/>
</dbReference>
<dbReference type="Gene3D" id="3.30.1220.10">
    <property type="entry name" value="CobW-like, C-terminal domain"/>
    <property type="match status" value="1"/>
</dbReference>
<evidence type="ECO:0000313" key="7">
    <source>
        <dbReference type="EMBL" id="TWF81036.1"/>
    </source>
</evidence>
<dbReference type="InterPro" id="IPR003495">
    <property type="entry name" value="CobW/HypB/UreG_nucleotide-bd"/>
</dbReference>
<feature type="domain" description="CobW C-terminal" evidence="6">
    <location>
        <begin position="226"/>
        <end position="317"/>
    </location>
</feature>
<dbReference type="Pfam" id="PF07683">
    <property type="entry name" value="CobW_C"/>
    <property type="match status" value="1"/>
</dbReference>
<dbReference type="PANTHER" id="PTHR13748:SF62">
    <property type="entry name" value="COBW DOMAIN-CONTAINING PROTEIN"/>
    <property type="match status" value="1"/>
</dbReference>
<dbReference type="EMBL" id="VIWU01000001">
    <property type="protein sequence ID" value="TWF81036.1"/>
    <property type="molecule type" value="Genomic_DNA"/>
</dbReference>
<protein>
    <submittedName>
        <fullName evidence="7">G3E family GTPase</fullName>
    </submittedName>
</protein>
<evidence type="ECO:0000256" key="1">
    <source>
        <dbReference type="ARBA" id="ARBA00022741"/>
    </source>
</evidence>
<dbReference type="GO" id="GO:0000166">
    <property type="term" value="F:nucleotide binding"/>
    <property type="evidence" value="ECO:0007669"/>
    <property type="project" value="UniProtKB-KW"/>
</dbReference>
<sequence>MRRRIPVIVLAGFLGSGKTTVLNHLLAHSLDLRIGVIVNDFGSIPVDAMLVGGSAAGVVPVGNGCLCCTSDEAGVGPLLDQLTGPGSDIDAIVIEASGIAEPGAMVRLVLGAGNPNISFGGLVEVVDAAEFEGARGRHPALDRHVRLADVVVLNKADLVDAGRLTQVQELCRSLNDRAPLLVTRHGGVDARMLLDVDVVPGRQLMLGQVDAERPADQHHDHLHAAYDALTFATDRPVDPRRFVDFLHRRPAAAYRIKGFLHFGVSGHRQRYVLHAVGQHLRFEVSSWPAGHRRGTSLVVIGCGIDRDALSAELRACERDEPADPDTMFAVHRYTPATVPAGSATGDD</sequence>
<evidence type="ECO:0000256" key="5">
    <source>
        <dbReference type="ARBA" id="ARBA00049117"/>
    </source>
</evidence>
<dbReference type="InterPro" id="IPR036627">
    <property type="entry name" value="CobW-likC_sf"/>
</dbReference>
<evidence type="ECO:0000256" key="4">
    <source>
        <dbReference type="ARBA" id="ARBA00034320"/>
    </source>
</evidence>
<dbReference type="OrthoDB" id="9808822at2"/>
<comment type="catalytic activity">
    <reaction evidence="5">
        <text>GTP + H2O = GDP + phosphate + H(+)</text>
        <dbReference type="Rhea" id="RHEA:19669"/>
        <dbReference type="ChEBI" id="CHEBI:15377"/>
        <dbReference type="ChEBI" id="CHEBI:15378"/>
        <dbReference type="ChEBI" id="CHEBI:37565"/>
        <dbReference type="ChEBI" id="CHEBI:43474"/>
        <dbReference type="ChEBI" id="CHEBI:58189"/>
    </reaction>
    <physiologicalReaction direction="left-to-right" evidence="5">
        <dbReference type="Rhea" id="RHEA:19670"/>
    </physiologicalReaction>
</comment>
<keyword evidence="8" id="KW-1185">Reference proteome</keyword>
<keyword evidence="3" id="KW-0143">Chaperone</keyword>
<dbReference type="PANTHER" id="PTHR13748">
    <property type="entry name" value="COBW-RELATED"/>
    <property type="match status" value="1"/>
</dbReference>
<keyword evidence="2" id="KW-0378">Hydrolase</keyword>
<dbReference type="SUPFAM" id="SSF52540">
    <property type="entry name" value="P-loop containing nucleoside triphosphate hydrolases"/>
    <property type="match status" value="1"/>
</dbReference>
<dbReference type="SUPFAM" id="SSF90002">
    <property type="entry name" value="Hypothetical protein YjiA, C-terminal domain"/>
    <property type="match status" value="1"/>
</dbReference>
<evidence type="ECO:0000313" key="8">
    <source>
        <dbReference type="Proteomes" id="UP000321261"/>
    </source>
</evidence>
<comment type="similarity">
    <text evidence="4">Belongs to the SIMIBI class G3E GTPase family. ZNG1 subfamily.</text>
</comment>
<dbReference type="InterPro" id="IPR027417">
    <property type="entry name" value="P-loop_NTPase"/>
</dbReference>
<reference evidence="7 8" key="1">
    <citation type="submission" date="2019-06" db="EMBL/GenBank/DDBJ databases">
        <title>Sequencing the genomes of 1000 actinobacteria strains.</title>
        <authorList>
            <person name="Klenk H.-P."/>
        </authorList>
    </citation>
    <scope>NUCLEOTIDE SEQUENCE [LARGE SCALE GENOMIC DNA]</scope>
    <source>
        <strain evidence="7 8">DSM 45671</strain>
    </source>
</reference>
<dbReference type="Proteomes" id="UP000321261">
    <property type="component" value="Unassembled WGS sequence"/>
</dbReference>
<proteinExistence type="inferred from homology"/>
<dbReference type="InterPro" id="IPR011629">
    <property type="entry name" value="CobW-like_C"/>
</dbReference>
<name>A0A561T1P9_9PSEU</name>
<dbReference type="Pfam" id="PF02492">
    <property type="entry name" value="cobW"/>
    <property type="match status" value="1"/>
</dbReference>
<dbReference type="SMART" id="SM00833">
    <property type="entry name" value="CobW_C"/>
    <property type="match status" value="1"/>
</dbReference>
<organism evidence="7 8">
    <name type="scientific">Pseudonocardia hierapolitana</name>
    <dbReference type="NCBI Taxonomy" id="1128676"/>
    <lineage>
        <taxon>Bacteria</taxon>
        <taxon>Bacillati</taxon>
        <taxon>Actinomycetota</taxon>
        <taxon>Actinomycetes</taxon>
        <taxon>Pseudonocardiales</taxon>
        <taxon>Pseudonocardiaceae</taxon>
        <taxon>Pseudonocardia</taxon>
    </lineage>
</organism>
<dbReference type="GO" id="GO:0005737">
    <property type="term" value="C:cytoplasm"/>
    <property type="evidence" value="ECO:0007669"/>
    <property type="project" value="TreeGrafter"/>
</dbReference>
<evidence type="ECO:0000259" key="6">
    <source>
        <dbReference type="SMART" id="SM00833"/>
    </source>
</evidence>
<keyword evidence="1" id="KW-0547">Nucleotide-binding</keyword>
<dbReference type="Gene3D" id="3.40.50.300">
    <property type="entry name" value="P-loop containing nucleotide triphosphate hydrolases"/>
    <property type="match status" value="1"/>
</dbReference>
<dbReference type="InterPro" id="IPR051316">
    <property type="entry name" value="Zinc-reg_GTPase_activator"/>
</dbReference>
<evidence type="ECO:0000256" key="2">
    <source>
        <dbReference type="ARBA" id="ARBA00022801"/>
    </source>
</evidence>
<dbReference type="RefSeq" id="WP_147259617.1">
    <property type="nucleotide sequence ID" value="NZ_VIWU01000001.1"/>
</dbReference>
<comment type="caution">
    <text evidence="7">The sequence shown here is derived from an EMBL/GenBank/DDBJ whole genome shotgun (WGS) entry which is preliminary data.</text>
</comment>
<evidence type="ECO:0000256" key="3">
    <source>
        <dbReference type="ARBA" id="ARBA00023186"/>
    </source>
</evidence>
<accession>A0A561T1P9</accession>
<gene>
    <name evidence="7" type="ORF">FHX44_116979</name>
</gene>